<evidence type="ECO:0000313" key="1">
    <source>
        <dbReference type="EMBL" id="KZN19934.1"/>
    </source>
</evidence>
<organism evidence="1 2">
    <name type="scientific">Pseudomonas fluorescens</name>
    <dbReference type="NCBI Taxonomy" id="294"/>
    <lineage>
        <taxon>Bacteria</taxon>
        <taxon>Pseudomonadati</taxon>
        <taxon>Pseudomonadota</taxon>
        <taxon>Gammaproteobacteria</taxon>
        <taxon>Pseudomonadales</taxon>
        <taxon>Pseudomonadaceae</taxon>
        <taxon>Pseudomonas</taxon>
    </lineage>
</organism>
<evidence type="ECO:0000313" key="2">
    <source>
        <dbReference type="Proteomes" id="UP000076489"/>
    </source>
</evidence>
<sequence length="66" mass="7698">MGIWPNINTTCFLWLPFFREIVINQELSWDLVPDIWNDQPHLLLSKIKPAGQGLLCKIDSFVRSND</sequence>
<comment type="caution">
    <text evidence="1">The sequence shown here is derived from an EMBL/GenBank/DDBJ whole genome shotgun (WGS) entry which is preliminary data.</text>
</comment>
<gene>
    <name evidence="1" type="ORF">A1D17_28720</name>
</gene>
<accession>A0A166Q9Y2</accession>
<proteinExistence type="predicted"/>
<dbReference type="Proteomes" id="UP000076489">
    <property type="component" value="Unassembled WGS sequence"/>
</dbReference>
<reference evidence="1 2" key="2">
    <citation type="journal article" date="2018" name="Nature">
        <title>Mutant phenotypes for thousands of bacterial genes of unknown function.</title>
        <authorList>
            <person name="Price M.N."/>
            <person name="Wetmore K.M."/>
            <person name="Waters R.J."/>
            <person name="Callaghan M."/>
            <person name="Ray J."/>
            <person name="Liu H."/>
            <person name="Kuehl J.V."/>
            <person name="Melnyk R.A."/>
            <person name="Lamson J.S."/>
            <person name="Suh Y."/>
            <person name="Carlson H.K."/>
            <person name="Esquivel Z."/>
            <person name="Sadeeshkumar H."/>
            <person name="Chakraborty R."/>
            <person name="Zane G.M."/>
            <person name="Rubin B.E."/>
            <person name="Wall J.D."/>
            <person name="Visel A."/>
            <person name="Bristow J."/>
            <person name="Blow M.J."/>
            <person name="Arkin A.P."/>
            <person name="Deutschbauer A.M."/>
        </authorList>
    </citation>
    <scope>NUCLEOTIDE SEQUENCE [LARGE SCALE GENOMIC DNA]</scope>
    <source>
        <strain evidence="1 2">FW300-N1B4</strain>
    </source>
</reference>
<dbReference type="AlphaFoldDB" id="A0A166Q9Y2"/>
<reference evidence="2" key="1">
    <citation type="submission" date="2016-03" db="EMBL/GenBank/DDBJ databases">
        <authorList>
            <person name="Ray J."/>
            <person name="Price M."/>
            <person name="Deutschbauer A."/>
        </authorList>
    </citation>
    <scope>NUCLEOTIDE SEQUENCE [LARGE SCALE GENOMIC DNA]</scope>
    <source>
        <strain evidence="2">FW300-N1B4</strain>
    </source>
</reference>
<name>A0A166Q9Y2_PSEFL</name>
<protein>
    <submittedName>
        <fullName evidence="1">Uncharacterized protein</fullName>
    </submittedName>
</protein>
<dbReference type="EMBL" id="LUKJ01000003">
    <property type="protein sequence ID" value="KZN19934.1"/>
    <property type="molecule type" value="Genomic_DNA"/>
</dbReference>